<dbReference type="Proteomes" id="UP001292094">
    <property type="component" value="Unassembled WGS sequence"/>
</dbReference>
<protein>
    <submittedName>
        <fullName evidence="2">Uncharacterized protein</fullName>
    </submittedName>
</protein>
<feature type="compositionally biased region" description="Basic residues" evidence="1">
    <location>
        <begin position="56"/>
        <end position="66"/>
    </location>
</feature>
<dbReference type="EMBL" id="JAWZYT010006711">
    <property type="protein sequence ID" value="KAK4287668.1"/>
    <property type="molecule type" value="Genomic_DNA"/>
</dbReference>
<proteinExistence type="predicted"/>
<name>A0AAE1ND05_9EUCA</name>
<reference evidence="2" key="1">
    <citation type="submission" date="2023-11" db="EMBL/GenBank/DDBJ databases">
        <title>Genome assemblies of two species of porcelain crab, Petrolisthes cinctipes and Petrolisthes manimaculis (Anomura: Porcellanidae).</title>
        <authorList>
            <person name="Angst P."/>
        </authorList>
    </citation>
    <scope>NUCLEOTIDE SEQUENCE</scope>
    <source>
        <strain evidence="2">PB745_02</strain>
        <tissue evidence="2">Gill</tissue>
    </source>
</reference>
<evidence type="ECO:0000313" key="3">
    <source>
        <dbReference type="Proteomes" id="UP001292094"/>
    </source>
</evidence>
<evidence type="ECO:0000313" key="2">
    <source>
        <dbReference type="EMBL" id="KAK4287668.1"/>
    </source>
</evidence>
<sequence>MAILLLHYLGSLFYIMHDHIHYLPPHSTISGGSLDIPLHHHHSFTSTPSPPLPPPLHHHHSFTTTP</sequence>
<organism evidence="2 3">
    <name type="scientific">Petrolisthes manimaculis</name>
    <dbReference type="NCBI Taxonomy" id="1843537"/>
    <lineage>
        <taxon>Eukaryota</taxon>
        <taxon>Metazoa</taxon>
        <taxon>Ecdysozoa</taxon>
        <taxon>Arthropoda</taxon>
        <taxon>Crustacea</taxon>
        <taxon>Multicrustacea</taxon>
        <taxon>Malacostraca</taxon>
        <taxon>Eumalacostraca</taxon>
        <taxon>Eucarida</taxon>
        <taxon>Decapoda</taxon>
        <taxon>Pleocyemata</taxon>
        <taxon>Anomura</taxon>
        <taxon>Galatheoidea</taxon>
        <taxon>Porcellanidae</taxon>
        <taxon>Petrolisthes</taxon>
    </lineage>
</organism>
<evidence type="ECO:0000256" key="1">
    <source>
        <dbReference type="SAM" id="MobiDB-lite"/>
    </source>
</evidence>
<keyword evidence="3" id="KW-1185">Reference proteome</keyword>
<gene>
    <name evidence="2" type="ORF">Pmani_039260</name>
</gene>
<accession>A0AAE1ND05</accession>
<dbReference type="AlphaFoldDB" id="A0AAE1ND05"/>
<comment type="caution">
    <text evidence="2">The sequence shown here is derived from an EMBL/GenBank/DDBJ whole genome shotgun (WGS) entry which is preliminary data.</text>
</comment>
<feature type="region of interest" description="Disordered" evidence="1">
    <location>
        <begin position="41"/>
        <end position="66"/>
    </location>
</feature>